<reference evidence="1" key="1">
    <citation type="submission" date="2020-03" db="EMBL/GenBank/DDBJ databases">
        <title>The deep terrestrial virosphere.</title>
        <authorList>
            <person name="Holmfeldt K."/>
            <person name="Nilsson E."/>
            <person name="Simone D."/>
            <person name="Lopez-Fernandez M."/>
            <person name="Wu X."/>
            <person name="de Brujin I."/>
            <person name="Lundin D."/>
            <person name="Andersson A."/>
            <person name="Bertilsson S."/>
            <person name="Dopson M."/>
        </authorList>
    </citation>
    <scope>NUCLEOTIDE SEQUENCE</scope>
    <source>
        <strain evidence="2">MM415A00919</strain>
        <strain evidence="1">MM415B01941</strain>
    </source>
</reference>
<dbReference type="AlphaFoldDB" id="A0A6M3IF15"/>
<evidence type="ECO:0000313" key="2">
    <source>
        <dbReference type="EMBL" id="QJA79326.1"/>
    </source>
</evidence>
<dbReference type="EMBL" id="MT142376">
    <property type="protein sequence ID" value="QJA79326.1"/>
    <property type="molecule type" value="Genomic_DNA"/>
</dbReference>
<accession>A0A6M3IF15</accession>
<name>A0A6M3IF15_9ZZZZ</name>
<evidence type="ECO:0000313" key="1">
    <source>
        <dbReference type="EMBL" id="QJA56029.1"/>
    </source>
</evidence>
<organism evidence="1">
    <name type="scientific">viral metagenome</name>
    <dbReference type="NCBI Taxonomy" id="1070528"/>
    <lineage>
        <taxon>unclassified sequences</taxon>
        <taxon>metagenomes</taxon>
        <taxon>organismal metagenomes</taxon>
    </lineage>
</organism>
<gene>
    <name evidence="2" type="ORF">MM415A00919_0023</name>
    <name evidence="1" type="ORF">MM415B01941_0020</name>
</gene>
<sequence>MNNKTVNRIIDNYKPHQGFYDLSSKPETLTKIEYAKVLNTQNILAEAEKNKEYLMKFEPIQYENWKEVSAIYQAIVWQYWGYRYNSNI</sequence>
<dbReference type="EMBL" id="MT141195">
    <property type="protein sequence ID" value="QJA56029.1"/>
    <property type="molecule type" value="Genomic_DNA"/>
</dbReference>
<proteinExistence type="predicted"/>
<protein>
    <submittedName>
        <fullName evidence="1">Uncharacterized protein</fullName>
    </submittedName>
</protein>